<dbReference type="InterPro" id="IPR029066">
    <property type="entry name" value="PLP-binding_barrel"/>
</dbReference>
<evidence type="ECO:0000313" key="2">
    <source>
        <dbReference type="Proteomes" id="UP000007174"/>
    </source>
</evidence>
<feature type="non-terminal residue" evidence="1">
    <location>
        <position position="57"/>
    </location>
</feature>
<dbReference type="AlphaFoldDB" id="H1W5Q3"/>
<name>H1W5Q3_COLHI</name>
<dbReference type="EMBL" id="CACQ02010181">
    <property type="protein sequence ID" value="CCF47817.1"/>
    <property type="molecule type" value="Genomic_DNA"/>
</dbReference>
<proteinExistence type="predicted"/>
<sequence>MDYSLQNHRSFIGSKASDLPSPALILSLPVIKKNIERLHQDVEKAGVTLRPHVKTLK</sequence>
<dbReference type="Proteomes" id="UP000007174">
    <property type="component" value="Unassembled WGS sequence"/>
</dbReference>
<reference evidence="2" key="1">
    <citation type="journal article" date="2012" name="Nat. Genet.">
        <title>Lifestyle transitions in plant pathogenic Colletotrichum fungi deciphered by genome and transcriptome analyses.</title>
        <authorList>
            <person name="O'Connell R.J."/>
            <person name="Thon M.R."/>
            <person name="Hacquard S."/>
            <person name="Amyotte S.G."/>
            <person name="Kleemann J."/>
            <person name="Torres M.F."/>
            <person name="Damm U."/>
            <person name="Buiate E.A."/>
            <person name="Epstein L."/>
            <person name="Alkan N."/>
            <person name="Altmueller J."/>
            <person name="Alvarado-Balderrama L."/>
            <person name="Bauser C.A."/>
            <person name="Becker C."/>
            <person name="Birren B.W."/>
            <person name="Chen Z."/>
            <person name="Choi J."/>
            <person name="Crouch J.A."/>
            <person name="Duvick J.P."/>
            <person name="Farman M.A."/>
            <person name="Gan P."/>
            <person name="Heiman D."/>
            <person name="Henrissat B."/>
            <person name="Howard R.J."/>
            <person name="Kabbage M."/>
            <person name="Koch C."/>
            <person name="Kracher B."/>
            <person name="Kubo Y."/>
            <person name="Law A.D."/>
            <person name="Lebrun M.-H."/>
            <person name="Lee Y.-H."/>
            <person name="Miyara I."/>
            <person name="Moore N."/>
            <person name="Neumann U."/>
            <person name="Nordstroem K."/>
            <person name="Panaccione D.G."/>
            <person name="Panstruga R."/>
            <person name="Place M."/>
            <person name="Proctor R.H."/>
            <person name="Prusky D."/>
            <person name="Rech G."/>
            <person name="Reinhardt R."/>
            <person name="Rollins J.A."/>
            <person name="Rounsley S."/>
            <person name="Schardl C.L."/>
            <person name="Schwartz D.C."/>
            <person name="Shenoy N."/>
            <person name="Shirasu K."/>
            <person name="Sikhakolli U.R."/>
            <person name="Stueber K."/>
            <person name="Sukno S.A."/>
            <person name="Sweigard J.A."/>
            <person name="Takano Y."/>
            <person name="Takahara H."/>
            <person name="Trail F."/>
            <person name="van der Does H.C."/>
            <person name="Voll L.M."/>
            <person name="Will I."/>
            <person name="Young S."/>
            <person name="Zeng Q."/>
            <person name="Zhang J."/>
            <person name="Zhou S."/>
            <person name="Dickman M.B."/>
            <person name="Schulze-Lefert P."/>
            <person name="Ver Loren van Themaat E."/>
            <person name="Ma L.-J."/>
            <person name="Vaillancourt L.J."/>
        </authorList>
    </citation>
    <scope>NUCLEOTIDE SEQUENCE [LARGE SCALE GENOMIC DNA]</scope>
    <source>
        <strain evidence="2">IMI 349063</strain>
    </source>
</reference>
<organism evidence="1 2">
    <name type="scientific">Colletotrichum higginsianum (strain IMI 349063)</name>
    <name type="common">Crucifer anthracnose fungus</name>
    <dbReference type="NCBI Taxonomy" id="759273"/>
    <lineage>
        <taxon>Eukaryota</taxon>
        <taxon>Fungi</taxon>
        <taxon>Dikarya</taxon>
        <taxon>Ascomycota</taxon>
        <taxon>Pezizomycotina</taxon>
        <taxon>Sordariomycetes</taxon>
        <taxon>Hypocreomycetidae</taxon>
        <taxon>Glomerellales</taxon>
        <taxon>Glomerellaceae</taxon>
        <taxon>Colletotrichum</taxon>
        <taxon>Colletotrichum destructivum species complex</taxon>
    </lineage>
</organism>
<gene>
    <name evidence="1" type="ORF">CH063_16049</name>
</gene>
<dbReference type="VEuPathDB" id="FungiDB:CH63R_10496"/>
<evidence type="ECO:0000313" key="1">
    <source>
        <dbReference type="EMBL" id="CCF47817.1"/>
    </source>
</evidence>
<protein>
    <submittedName>
        <fullName evidence="1">Uncharacterized protein</fullName>
    </submittedName>
</protein>
<dbReference type="HOGENOM" id="CLU_3001952_0_0_1"/>
<dbReference type="Gene3D" id="3.20.20.10">
    <property type="entry name" value="Alanine racemase"/>
    <property type="match status" value="1"/>
</dbReference>
<accession>H1W5Q3</accession>
<dbReference type="STRING" id="759273.H1W5Q3"/>